<dbReference type="GO" id="GO:0008237">
    <property type="term" value="F:metallopeptidase activity"/>
    <property type="evidence" value="ECO:0007669"/>
    <property type="project" value="InterPro"/>
</dbReference>
<dbReference type="CDD" id="cd09604">
    <property type="entry name" value="M1_APN_like"/>
    <property type="match status" value="1"/>
</dbReference>
<gene>
    <name evidence="2" type="primary">lpxA</name>
    <name evidence="2" type="ORF">AWC38_SpisGene21358</name>
</gene>
<dbReference type="AlphaFoldDB" id="A0A2B4RDN7"/>
<dbReference type="CDD" id="cd01288">
    <property type="entry name" value="FabZ"/>
    <property type="match status" value="1"/>
</dbReference>
<dbReference type="Gene3D" id="2.160.10.10">
    <property type="entry name" value="Hexapeptide repeat proteins"/>
    <property type="match status" value="1"/>
</dbReference>
<dbReference type="SUPFAM" id="SSF51161">
    <property type="entry name" value="Trimeric LpxA-like enzymes"/>
    <property type="match status" value="1"/>
</dbReference>
<sequence length="996" mass="114239">MPFLEVLERAKIETQKTPLEIYKVKEVMNFTDADTGSEITLLPAEDYQITTMIDYDKEGHFPGSPVMPGVLQIEAMAQCGGILVLSTVPDPENYLTYFMKIDGVKFKQKVVPGDTLIFKADLINPIRRGSVIGGIPQDLKFEGEETTVHIGNDTTIRECVTVNRATRASGKTVVGKNCTLMACSHVAHDCVVGDNVILVNGVLLGGHVKVDDYAIIGGHSAIHQFVHIGKYTMLMGGALVSKDVPPYVKGAKFPLSYMGINSIGFFSTAQQKTKQGHTNQNKFKQLKDEFATPNEFRTASGAPGYAYTQQQVDYKMDIVLDDETQKITGKEVITYHNNSKDVLEYFWIQLDQNRRSKNSKSDDIEVDNNMMYAGVKSFANMITAPKGGFNITAVKGKNDDDLDYTINRTMMRLDLPTPLKPGEKFVFKIHWWYYINEYLKEKSSGRSGFEHFEKDGNNLYVIAQFFPRLCVYDNVEGWQNMQFWGRSEFALEFGNYTVNITTPKDHILNATGVLMNPEEVLTQKQFKRWQKAKTTFKKPMFIVTEKEARKAEKKKAKQTKTWQFYAENVRDFGFASSRKFIWDAMAVDINGKTVMAYSLYPKEGNPLWEAYSTKVVAHSLKTYSKYTFDYPYHKAISVHARSQGMEYPQICWNYGRPRKDGTYSERTKHGMIGVITHEVGHNFFPMIVNSDERQWTWMDEGLNSYMDALTQLEFNEKFGEKIDPRSAPKDIVPYMSGDQSQLAPIMTQGDNVYRFGPNAYTKPAAGLFLLRNTILGPKLFDKAFSTYAKRWMFKHPTPEDFFRTMEDASGTDLDWFWRGWFYTTDVTDIGIKAVHKLYATEKPSDEFVQMLRKRGFDEKRIKEILKDKRIYFTKKDRSKKQATAYKKSKMLKKYSTLGKMKTPAYFYELTFEKPGGLVMPIIVEFTYADGTKSRKTYPAQIWRKNDKEVTKIFPSEKEIKSIAIDPDLETADVDTSNNHWPPKKENLFDLKKRQLN</sequence>
<accession>A0A2B4RDN7</accession>
<comment type="caution">
    <text evidence="2">The sequence shown here is derived from an EMBL/GenBank/DDBJ whole genome shotgun (WGS) entry which is preliminary data.</text>
</comment>
<dbReference type="SUPFAM" id="SSF54637">
    <property type="entry name" value="Thioesterase/thiol ester dehydrase-isomerase"/>
    <property type="match status" value="1"/>
</dbReference>
<dbReference type="GO" id="GO:0008610">
    <property type="term" value="P:lipid biosynthetic process"/>
    <property type="evidence" value="ECO:0007669"/>
    <property type="project" value="InterPro"/>
</dbReference>
<evidence type="ECO:0000259" key="1">
    <source>
        <dbReference type="Pfam" id="PF01433"/>
    </source>
</evidence>
<protein>
    <submittedName>
        <fullName evidence="2">Acyl-[acyl-carrier-protein]--UDP-N-acetylglucosamine O-acyltransferase</fullName>
    </submittedName>
</protein>
<dbReference type="InterPro" id="IPR011004">
    <property type="entry name" value="Trimer_LpxA-like_sf"/>
</dbReference>
<organism evidence="2">
    <name type="scientific">Stylophora pistillata</name>
    <name type="common">Smooth cauliflower coral</name>
    <dbReference type="NCBI Taxonomy" id="50429"/>
    <lineage>
        <taxon>Eukaryota</taxon>
        <taxon>Metazoa</taxon>
        <taxon>Cnidaria</taxon>
        <taxon>Anthozoa</taxon>
        <taxon>Hexacorallia</taxon>
        <taxon>Scleractinia</taxon>
        <taxon>Astrocoeniina</taxon>
        <taxon>Pocilloporidae</taxon>
        <taxon>Stylophora</taxon>
    </lineage>
</organism>
<dbReference type="SUPFAM" id="SSF55486">
    <property type="entry name" value="Metalloproteases ('zincins'), catalytic domain"/>
    <property type="match status" value="1"/>
</dbReference>
<dbReference type="OrthoDB" id="8300202at2759"/>
<dbReference type="InterPro" id="IPR010137">
    <property type="entry name" value="Lipid_A_LpxA"/>
</dbReference>
<dbReference type="Gene3D" id="3.10.129.10">
    <property type="entry name" value="Hotdog Thioesterase"/>
    <property type="match status" value="1"/>
</dbReference>
<dbReference type="Pfam" id="PF00132">
    <property type="entry name" value="Hexapep"/>
    <property type="match status" value="1"/>
</dbReference>
<dbReference type="Pfam" id="PF01433">
    <property type="entry name" value="Peptidase_M1"/>
    <property type="match status" value="1"/>
</dbReference>
<dbReference type="InterPro" id="IPR014782">
    <property type="entry name" value="Peptidase_M1_dom"/>
</dbReference>
<dbReference type="PANTHER" id="PTHR43480:SF1">
    <property type="entry name" value="ACYL-[ACYL-CARRIER-PROTEIN]--UDP-N-ACETYLGLUCOSAMINE O-ACYLTRANSFERASE, MITOCHONDRIAL-RELATED"/>
    <property type="match status" value="1"/>
</dbReference>
<dbReference type="EMBL" id="LSMT01000774">
    <property type="protein sequence ID" value="PFX14478.1"/>
    <property type="molecule type" value="Genomic_DNA"/>
</dbReference>
<keyword evidence="2" id="KW-0808">Transferase</keyword>
<dbReference type="Gene3D" id="1.10.390.10">
    <property type="entry name" value="Neutral Protease Domain 2"/>
    <property type="match status" value="1"/>
</dbReference>
<reference evidence="2" key="1">
    <citation type="journal article" date="2017" name="J. ISSAAS">
        <title>Comparative analysis of the genomes of Stylophora pistillata and Acropora digitifera provides evidence for extensive differences between species of corals.</title>
        <authorList>
            <person name="Voolstra C.R."/>
            <person name="Li Y."/>
            <person name="Liew Y.J."/>
            <person name="Baumgarten S."/>
            <person name="Zoccola D."/>
            <person name="Flot J.-F."/>
            <person name="Tambutte S."/>
            <person name="Allemand D."/>
            <person name="Aranda M."/>
        </authorList>
    </citation>
    <scope>NUCLEOTIDE SEQUENCE</scope>
    <source>
        <strain evidence="2">CSM Monaco</strain>
        <tissue evidence="2">Whole animal</tissue>
    </source>
</reference>
<keyword evidence="2" id="KW-0012">Acyltransferase</keyword>
<feature type="domain" description="Peptidase M1 membrane alanine aminopeptidase" evidence="1">
    <location>
        <begin position="626"/>
        <end position="820"/>
    </location>
</feature>
<dbReference type="STRING" id="50429.A0A2B4RDN7"/>
<evidence type="ECO:0000313" key="2">
    <source>
        <dbReference type="EMBL" id="PFX14478.1"/>
    </source>
</evidence>
<dbReference type="InterPro" id="IPR001451">
    <property type="entry name" value="Hexapep"/>
</dbReference>
<dbReference type="GO" id="GO:0008270">
    <property type="term" value="F:zinc ion binding"/>
    <property type="evidence" value="ECO:0007669"/>
    <property type="project" value="InterPro"/>
</dbReference>
<dbReference type="GO" id="GO:0008780">
    <property type="term" value="F:acyl-[acyl-carrier-protein]-UDP-N-acetylglucosamine O-acyltransferase activity"/>
    <property type="evidence" value="ECO:0007669"/>
    <property type="project" value="InterPro"/>
</dbReference>
<proteinExistence type="predicted"/>
<dbReference type="InterPro" id="IPR029069">
    <property type="entry name" value="HotDog_dom_sf"/>
</dbReference>
<dbReference type="PANTHER" id="PTHR43480">
    <property type="entry name" value="ACYL-[ACYL-CARRIER-PROTEIN]--UDP-N-ACETYLGLUCOSAMINE O-ACYLTRANSFERASE"/>
    <property type="match status" value="1"/>
</dbReference>
<dbReference type="Pfam" id="PF07977">
    <property type="entry name" value="FabA"/>
    <property type="match status" value="1"/>
</dbReference>
<dbReference type="InterPro" id="IPR027268">
    <property type="entry name" value="Peptidase_M4/M1_CTD_sf"/>
</dbReference>
<name>A0A2B4RDN7_STYPI</name>
<dbReference type="InterPro" id="IPR013114">
    <property type="entry name" value="FabA_FabZ"/>
</dbReference>